<dbReference type="PANTHER" id="PTHR41521:SF4">
    <property type="entry name" value="BLR0684 PROTEIN"/>
    <property type="match status" value="1"/>
</dbReference>
<comment type="caution">
    <text evidence="2">The sequence shown here is derived from an EMBL/GenBank/DDBJ whole genome shotgun (WGS) entry which is preliminary data.</text>
</comment>
<keyword evidence="3" id="KW-1185">Reference proteome</keyword>
<sequence length="95" mass="10638">MSTYIVFTRESTQDQEALVTYMDLVASTLEGHSVKVLSSYGALETLEGEEPEGAVIVEFPTKAAARAWYYSPAYQQVVQYRFKGAKYRAIMIDGN</sequence>
<dbReference type="EMBL" id="JAWJZI010000007">
    <property type="protein sequence ID" value="MDV5170710.1"/>
    <property type="molecule type" value="Genomic_DNA"/>
</dbReference>
<dbReference type="SUPFAM" id="SSF54909">
    <property type="entry name" value="Dimeric alpha+beta barrel"/>
    <property type="match status" value="1"/>
</dbReference>
<feature type="domain" description="DUF1330" evidence="1">
    <location>
        <begin position="3"/>
        <end position="94"/>
    </location>
</feature>
<organism evidence="2 3">
    <name type="scientific">Photobacterium rosenbergii</name>
    <dbReference type="NCBI Taxonomy" id="294936"/>
    <lineage>
        <taxon>Bacteria</taxon>
        <taxon>Pseudomonadati</taxon>
        <taxon>Pseudomonadota</taxon>
        <taxon>Gammaproteobacteria</taxon>
        <taxon>Vibrionales</taxon>
        <taxon>Vibrionaceae</taxon>
        <taxon>Photobacterium</taxon>
    </lineage>
</organism>
<accession>A0ABU3ZKX5</accession>
<dbReference type="Proteomes" id="UP001186452">
    <property type="component" value="Unassembled WGS sequence"/>
</dbReference>
<dbReference type="InterPro" id="IPR011008">
    <property type="entry name" value="Dimeric_a/b-barrel"/>
</dbReference>
<evidence type="ECO:0000313" key="2">
    <source>
        <dbReference type="EMBL" id="MDV5170710.1"/>
    </source>
</evidence>
<dbReference type="Pfam" id="PF07045">
    <property type="entry name" value="DUF1330"/>
    <property type="match status" value="1"/>
</dbReference>
<proteinExistence type="predicted"/>
<reference evidence="2 3" key="1">
    <citation type="submission" date="2023-10" db="EMBL/GenBank/DDBJ databases">
        <title>Marine bacteria isolated from horseshoe crab.</title>
        <authorList>
            <person name="Cheng T.H."/>
        </authorList>
    </citation>
    <scope>NUCLEOTIDE SEQUENCE [LARGE SCALE GENOMIC DNA]</scope>
    <source>
        <strain evidence="2 3">HSC6</strain>
    </source>
</reference>
<name>A0ABU3ZKX5_9GAMM</name>
<dbReference type="PANTHER" id="PTHR41521">
    <property type="match status" value="1"/>
</dbReference>
<evidence type="ECO:0000259" key="1">
    <source>
        <dbReference type="Pfam" id="PF07045"/>
    </source>
</evidence>
<gene>
    <name evidence="2" type="ORF">R2X38_17025</name>
</gene>
<dbReference type="RefSeq" id="WP_317523521.1">
    <property type="nucleotide sequence ID" value="NZ_JAWJZI010000007.1"/>
</dbReference>
<dbReference type="Gene3D" id="3.30.70.100">
    <property type="match status" value="1"/>
</dbReference>
<evidence type="ECO:0000313" key="3">
    <source>
        <dbReference type="Proteomes" id="UP001186452"/>
    </source>
</evidence>
<dbReference type="InterPro" id="IPR010753">
    <property type="entry name" value="DUF1330"/>
</dbReference>
<protein>
    <submittedName>
        <fullName evidence="2">DUF1330 domain-containing protein</fullName>
    </submittedName>
</protein>